<dbReference type="Pfam" id="PF13689">
    <property type="entry name" value="DUF4154"/>
    <property type="match status" value="1"/>
</dbReference>
<sequence>MRYEIAGLLLLMLSFTGNLSAGDKPKKSAEIKAAFIINFAKFTRWPVNTTTNMVICFPTVAEPVGAVMTRKYAQVAIQNQKLKVHRGVVLNELHYCRIVYLGHHDAYRRNEILAQLSNTAVLTISDLPGFNHSGGMIELFREGNKYRFSVNLDAIAWEGLEINARILGLARNRVQ</sequence>
<evidence type="ECO:0000313" key="2">
    <source>
        <dbReference type="EMBL" id="SEH08943.1"/>
    </source>
</evidence>
<dbReference type="AlphaFoldDB" id="A0A1H6FH10"/>
<accession>A0A1H6FH10</accession>
<keyword evidence="3" id="KW-1185">Reference proteome</keyword>
<dbReference type="EMBL" id="FMSV02000557">
    <property type="protein sequence ID" value="SEH08943.1"/>
    <property type="molecule type" value="Genomic_DNA"/>
</dbReference>
<dbReference type="Proteomes" id="UP000236724">
    <property type="component" value="Unassembled WGS sequence"/>
</dbReference>
<dbReference type="RefSeq" id="WP_177428699.1">
    <property type="nucleotide sequence ID" value="NZ_FMSV02000557.1"/>
</dbReference>
<keyword evidence="1" id="KW-0732">Signal</keyword>
<evidence type="ECO:0000256" key="1">
    <source>
        <dbReference type="SAM" id="SignalP"/>
    </source>
</evidence>
<evidence type="ECO:0000313" key="3">
    <source>
        <dbReference type="Proteomes" id="UP000236724"/>
    </source>
</evidence>
<proteinExistence type="predicted"/>
<name>A0A1H6FH10_9GAMM</name>
<reference evidence="2 3" key="1">
    <citation type="submission" date="2016-10" db="EMBL/GenBank/DDBJ databases">
        <authorList>
            <person name="de Groot N.N."/>
        </authorList>
    </citation>
    <scope>NUCLEOTIDE SEQUENCE [LARGE SCALE GENOMIC DNA]</scope>
    <source>
        <strain evidence="2">MBHS1</strain>
    </source>
</reference>
<dbReference type="InterPro" id="IPR025293">
    <property type="entry name" value="YfiR/HmsC-like"/>
</dbReference>
<gene>
    <name evidence="2" type="ORF">MBHS_04836</name>
</gene>
<protein>
    <recommendedName>
        <fullName evidence="4">DUF4154 domain-containing protein</fullName>
    </recommendedName>
</protein>
<organism evidence="2 3">
    <name type="scientific">Candidatus Venteria ishoeyi</name>
    <dbReference type="NCBI Taxonomy" id="1899563"/>
    <lineage>
        <taxon>Bacteria</taxon>
        <taxon>Pseudomonadati</taxon>
        <taxon>Pseudomonadota</taxon>
        <taxon>Gammaproteobacteria</taxon>
        <taxon>Thiotrichales</taxon>
        <taxon>Thiotrichaceae</taxon>
        <taxon>Venteria</taxon>
    </lineage>
</organism>
<evidence type="ECO:0008006" key="4">
    <source>
        <dbReference type="Google" id="ProtNLM"/>
    </source>
</evidence>
<feature type="chain" id="PRO_5014822138" description="DUF4154 domain-containing protein" evidence="1">
    <location>
        <begin position="22"/>
        <end position="175"/>
    </location>
</feature>
<feature type="signal peptide" evidence="1">
    <location>
        <begin position="1"/>
        <end position="21"/>
    </location>
</feature>